<reference evidence="5" key="1">
    <citation type="submission" date="2022-08" db="EMBL/GenBank/DDBJ databases">
        <title>Complete genome of Mycoplasma iguanae type strain 2327.</title>
        <authorList>
            <person name="Spergser J."/>
        </authorList>
    </citation>
    <scope>NUCLEOTIDE SEQUENCE</scope>
    <source>
        <strain evidence="5">2327</strain>
    </source>
</reference>
<gene>
    <name evidence="5" type="ORF">NV226_02865</name>
</gene>
<dbReference type="PROSITE" id="PS51257">
    <property type="entry name" value="PROKAR_LIPOPROTEIN"/>
    <property type="match status" value="1"/>
</dbReference>
<proteinExistence type="predicted"/>
<sequence>MYKKSLKILTLLSPIFILSSCIHKHNTEKFFVSKVIDGDTLILNKNAEKIRLHGINAREMSIKNSNKEFIKTSGLIRYWAEKATNRLRELVEQKTVEIIKISKDIYERTVAKVFLNKNDISIILLKEGLAEVAFINNEINDKFFNSDTEYFKQLIAAENYAKSLSLGIWK</sequence>
<keyword evidence="2" id="KW-0255">Endonuclease</keyword>
<evidence type="ECO:0000256" key="3">
    <source>
        <dbReference type="ARBA" id="ARBA00022801"/>
    </source>
</evidence>
<name>A0ABY5RBB8_9MOLU</name>
<dbReference type="InterPro" id="IPR016071">
    <property type="entry name" value="Staphylococal_nuclease_OB-fold"/>
</dbReference>
<evidence type="ECO:0000313" key="5">
    <source>
        <dbReference type="EMBL" id="UVD81642.1"/>
    </source>
</evidence>
<dbReference type="EMBL" id="CP102734">
    <property type="protein sequence ID" value="UVD81642.1"/>
    <property type="molecule type" value="Genomic_DNA"/>
</dbReference>
<evidence type="ECO:0000313" key="6">
    <source>
        <dbReference type="Proteomes" id="UP001059252"/>
    </source>
</evidence>
<dbReference type="InterPro" id="IPR035437">
    <property type="entry name" value="SNase_OB-fold_sf"/>
</dbReference>
<dbReference type="SUPFAM" id="SSF50199">
    <property type="entry name" value="Staphylococcal nuclease"/>
    <property type="match status" value="1"/>
</dbReference>
<dbReference type="Gene3D" id="2.40.50.90">
    <property type="match status" value="1"/>
</dbReference>
<protein>
    <submittedName>
        <fullName evidence="5">Thermonuclease family protein</fullName>
    </submittedName>
</protein>
<dbReference type="SMART" id="SM00318">
    <property type="entry name" value="SNc"/>
    <property type="match status" value="1"/>
</dbReference>
<dbReference type="RefSeq" id="WP_258210816.1">
    <property type="nucleotide sequence ID" value="NZ_CP102734.1"/>
</dbReference>
<dbReference type="Proteomes" id="UP001059252">
    <property type="component" value="Chromosome"/>
</dbReference>
<dbReference type="PANTHER" id="PTHR12302:SF3">
    <property type="entry name" value="SERINE_THREONINE-PROTEIN KINASE 31"/>
    <property type="match status" value="1"/>
</dbReference>
<dbReference type="PROSITE" id="PS50830">
    <property type="entry name" value="TNASE_3"/>
    <property type="match status" value="1"/>
</dbReference>
<evidence type="ECO:0000256" key="1">
    <source>
        <dbReference type="ARBA" id="ARBA00022722"/>
    </source>
</evidence>
<accession>A0ABY5RBB8</accession>
<organism evidence="5 6">
    <name type="scientific">Mycoplasma iguanae</name>
    <dbReference type="NCBI Taxonomy" id="292461"/>
    <lineage>
        <taxon>Bacteria</taxon>
        <taxon>Bacillati</taxon>
        <taxon>Mycoplasmatota</taxon>
        <taxon>Mollicutes</taxon>
        <taxon>Mycoplasmataceae</taxon>
        <taxon>Mycoplasma</taxon>
    </lineage>
</organism>
<dbReference type="Pfam" id="PF00565">
    <property type="entry name" value="SNase"/>
    <property type="match status" value="1"/>
</dbReference>
<keyword evidence="3" id="KW-0378">Hydrolase</keyword>
<dbReference type="PANTHER" id="PTHR12302">
    <property type="entry name" value="EBNA2 BINDING PROTEIN P100"/>
    <property type="match status" value="1"/>
</dbReference>
<evidence type="ECO:0000259" key="4">
    <source>
        <dbReference type="PROSITE" id="PS50830"/>
    </source>
</evidence>
<feature type="domain" description="TNase-like" evidence="4">
    <location>
        <begin position="26"/>
        <end position="170"/>
    </location>
</feature>
<keyword evidence="6" id="KW-1185">Reference proteome</keyword>
<keyword evidence="1" id="KW-0540">Nuclease</keyword>
<evidence type="ECO:0000256" key="2">
    <source>
        <dbReference type="ARBA" id="ARBA00022759"/>
    </source>
</evidence>